<name>X0HZ95_FUSOX</name>
<evidence type="ECO:0000313" key="2">
    <source>
        <dbReference type="EMBL" id="EXL66409.1"/>
    </source>
</evidence>
<dbReference type="HOGENOM" id="CLU_2941840_0_0_1"/>
<reference evidence="2" key="2">
    <citation type="submission" date="2014-03" db="EMBL/GenBank/DDBJ databases">
        <title>The Genome Annotation of Fusarium oxysporum PHW808.</title>
        <authorList>
            <consortium name="The Broad Institute Genomics Platform"/>
            <person name="Ma L.-J."/>
            <person name="Corby-Kistler H."/>
            <person name="Broz K."/>
            <person name="Gale L.R."/>
            <person name="Jonkers W."/>
            <person name="O'Donnell K."/>
            <person name="Ploetz R."/>
            <person name="Steinberg C."/>
            <person name="Schwartz D.C."/>
            <person name="VanEtten H."/>
            <person name="Zhou S."/>
            <person name="Young S.K."/>
            <person name="Zeng Q."/>
            <person name="Gargeya S."/>
            <person name="Fitzgerald M."/>
            <person name="Abouelleil A."/>
            <person name="Alvarado L."/>
            <person name="Chapman S.B."/>
            <person name="Gainer-Dewar J."/>
            <person name="Goldberg J."/>
            <person name="Griggs A."/>
            <person name="Gujja S."/>
            <person name="Hansen M."/>
            <person name="Howarth C."/>
            <person name="Imamovic A."/>
            <person name="Ireland A."/>
            <person name="Larimer J."/>
            <person name="McCowan C."/>
            <person name="Murphy C."/>
            <person name="Pearson M."/>
            <person name="Poon T.W."/>
            <person name="Priest M."/>
            <person name="Roberts A."/>
            <person name="Saif S."/>
            <person name="Shea T."/>
            <person name="Sykes S."/>
            <person name="Wortman J."/>
            <person name="Nusbaum C."/>
            <person name="Birren B."/>
        </authorList>
    </citation>
    <scope>NUCLEOTIDE SEQUENCE</scope>
    <source>
        <strain evidence="2">54008</strain>
    </source>
</reference>
<accession>X0HZ95</accession>
<gene>
    <name evidence="2" type="ORF">FOPG_17409</name>
</gene>
<dbReference type="EMBL" id="KK033450">
    <property type="protein sequence ID" value="EXL66409.1"/>
    <property type="molecule type" value="Genomic_DNA"/>
</dbReference>
<feature type="region of interest" description="Disordered" evidence="1">
    <location>
        <begin position="1"/>
        <end position="60"/>
    </location>
</feature>
<dbReference type="AlphaFoldDB" id="X0HZ95"/>
<reference evidence="2" key="1">
    <citation type="submission" date="2011-11" db="EMBL/GenBank/DDBJ databases">
        <title>The Genome Sequence of Fusarium oxysporum PHW808.</title>
        <authorList>
            <consortium name="The Broad Institute Genome Sequencing Platform"/>
            <person name="Ma L.-J."/>
            <person name="Gale L.R."/>
            <person name="Schwartz D.C."/>
            <person name="Zhou S."/>
            <person name="Corby-Kistler H."/>
            <person name="Young S.K."/>
            <person name="Zeng Q."/>
            <person name="Gargeya S."/>
            <person name="Fitzgerald M."/>
            <person name="Haas B."/>
            <person name="Abouelleil A."/>
            <person name="Alvarado L."/>
            <person name="Arachchi H.M."/>
            <person name="Berlin A."/>
            <person name="Brown A."/>
            <person name="Chapman S.B."/>
            <person name="Chen Z."/>
            <person name="Dunbar C."/>
            <person name="Freedman E."/>
            <person name="Gearin G."/>
            <person name="Goldberg J."/>
            <person name="Griggs A."/>
            <person name="Gujja S."/>
            <person name="Heiman D."/>
            <person name="Howarth C."/>
            <person name="Larson L."/>
            <person name="Lui A."/>
            <person name="MacDonald P.J.P."/>
            <person name="Montmayeur A."/>
            <person name="Murphy C."/>
            <person name="Neiman D."/>
            <person name="Pearson M."/>
            <person name="Priest M."/>
            <person name="Roberts A."/>
            <person name="Saif S."/>
            <person name="Shea T."/>
            <person name="Shenoy N."/>
            <person name="Sisk P."/>
            <person name="Stolte C."/>
            <person name="Sykes S."/>
            <person name="Wortman J."/>
            <person name="Nusbaum C."/>
            <person name="Birren B."/>
        </authorList>
    </citation>
    <scope>NUCLEOTIDE SEQUENCE [LARGE SCALE GENOMIC DNA]</scope>
    <source>
        <strain evidence="2">54008</strain>
    </source>
</reference>
<feature type="compositionally biased region" description="Low complexity" evidence="1">
    <location>
        <begin position="1"/>
        <end position="19"/>
    </location>
</feature>
<protein>
    <submittedName>
        <fullName evidence="2">Uncharacterized protein</fullName>
    </submittedName>
</protein>
<sequence>MSSERSSTASSATTLSSTRETSKEMFTTACPTCRPLPKSAASSPIPATRIWSIDRVSSTD</sequence>
<organism evidence="2">
    <name type="scientific">Fusarium oxysporum f. sp. conglutinans race 2 54008</name>
    <dbReference type="NCBI Taxonomy" id="1089457"/>
    <lineage>
        <taxon>Eukaryota</taxon>
        <taxon>Fungi</taxon>
        <taxon>Dikarya</taxon>
        <taxon>Ascomycota</taxon>
        <taxon>Pezizomycotina</taxon>
        <taxon>Sordariomycetes</taxon>
        <taxon>Hypocreomycetidae</taxon>
        <taxon>Hypocreales</taxon>
        <taxon>Nectriaceae</taxon>
        <taxon>Fusarium</taxon>
        <taxon>Fusarium oxysporum species complex</taxon>
    </lineage>
</organism>
<dbReference type="Proteomes" id="UP000030676">
    <property type="component" value="Unassembled WGS sequence"/>
</dbReference>
<proteinExistence type="predicted"/>
<evidence type="ECO:0000256" key="1">
    <source>
        <dbReference type="SAM" id="MobiDB-lite"/>
    </source>
</evidence>